<dbReference type="AlphaFoldDB" id="A0A9W7W2D1"/>
<accession>A0A9W7W2D1</accession>
<keyword evidence="2" id="KW-1185">Reference proteome</keyword>
<gene>
    <name evidence="1" type="ORF">Tdes44962_MAKER09760</name>
</gene>
<dbReference type="EMBL" id="RIBY02001892">
    <property type="protein sequence ID" value="KAH9827290.1"/>
    <property type="molecule type" value="Genomic_DNA"/>
</dbReference>
<name>A0A9W7W2D1_9PEZI</name>
<protein>
    <submittedName>
        <fullName evidence="1">Uncharacterized protein</fullName>
    </submittedName>
</protein>
<evidence type="ECO:0000313" key="1">
    <source>
        <dbReference type="EMBL" id="KAH9827290.1"/>
    </source>
</evidence>
<reference evidence="1 2" key="1">
    <citation type="journal article" date="2018" name="IMA Fungus">
        <title>IMA Genome-F 10: Nine draft genome sequences of Claviceps purpurea s.lat., including C. arundinis, C. humidiphila, and C. cf. spartinae, pseudomolecules for the pitch canker pathogen Fusarium circinatum, draft genome of Davidsoniella eucalypti, Grosmannia galeiformis, Quambalaria eucalypti, and Teratosphaeria destructans.</title>
        <authorList>
            <person name="Wingfield B.D."/>
            <person name="Liu M."/>
            <person name="Nguyen H.D."/>
            <person name="Lane F.A."/>
            <person name="Morgan S.W."/>
            <person name="De Vos L."/>
            <person name="Wilken P.M."/>
            <person name="Duong T.A."/>
            <person name="Aylward J."/>
            <person name="Coetzee M.P."/>
            <person name="Dadej K."/>
            <person name="De Beer Z.W."/>
            <person name="Findlay W."/>
            <person name="Havenga M."/>
            <person name="Kolarik M."/>
            <person name="Menzies J.G."/>
            <person name="Naidoo K."/>
            <person name="Pochopski O."/>
            <person name="Shoukouhi P."/>
            <person name="Santana Q.C."/>
            <person name="Seifert K.A."/>
            <person name="Soal N."/>
            <person name="Steenkamp E.T."/>
            <person name="Tatham C.T."/>
            <person name="van der Nest M.A."/>
            <person name="Wingfield M.J."/>
        </authorList>
    </citation>
    <scope>NUCLEOTIDE SEQUENCE [LARGE SCALE GENOMIC DNA]</scope>
    <source>
        <strain evidence="1">CMW44962</strain>
    </source>
</reference>
<reference evidence="1 2" key="2">
    <citation type="journal article" date="2021" name="Curr. Genet.">
        <title>Genetic response to nitrogen starvation in the aggressive Eucalyptus foliar pathogen Teratosphaeria destructans.</title>
        <authorList>
            <person name="Havenga M."/>
            <person name="Wingfield B.D."/>
            <person name="Wingfield M.J."/>
            <person name="Dreyer L.L."/>
            <person name="Roets F."/>
            <person name="Aylward J."/>
        </authorList>
    </citation>
    <scope>NUCLEOTIDE SEQUENCE [LARGE SCALE GENOMIC DNA]</scope>
    <source>
        <strain evidence="1">CMW44962</strain>
    </source>
</reference>
<organism evidence="1 2">
    <name type="scientific">Teratosphaeria destructans</name>
    <dbReference type="NCBI Taxonomy" id="418781"/>
    <lineage>
        <taxon>Eukaryota</taxon>
        <taxon>Fungi</taxon>
        <taxon>Dikarya</taxon>
        <taxon>Ascomycota</taxon>
        <taxon>Pezizomycotina</taxon>
        <taxon>Dothideomycetes</taxon>
        <taxon>Dothideomycetidae</taxon>
        <taxon>Mycosphaerellales</taxon>
        <taxon>Teratosphaeriaceae</taxon>
        <taxon>Teratosphaeria</taxon>
    </lineage>
</organism>
<dbReference type="Proteomes" id="UP001138500">
    <property type="component" value="Unassembled WGS sequence"/>
</dbReference>
<comment type="caution">
    <text evidence="1">The sequence shown here is derived from an EMBL/GenBank/DDBJ whole genome shotgun (WGS) entry which is preliminary data.</text>
</comment>
<proteinExistence type="predicted"/>
<evidence type="ECO:0000313" key="2">
    <source>
        <dbReference type="Proteomes" id="UP001138500"/>
    </source>
</evidence>
<sequence length="87" mass="9055">MVSICAFGGKRAPAVSSSSLTIATTESTPLLLTERSGWMSSVEIDSSDDSLARIAVRTTVAASSMVLALFRSASIRGPLLPCPLLAR</sequence>